<keyword evidence="11" id="KW-1185">Reference proteome</keyword>
<evidence type="ECO:0000256" key="5">
    <source>
        <dbReference type="ARBA" id="ARBA00031248"/>
    </source>
</evidence>
<evidence type="ECO:0000259" key="9">
    <source>
        <dbReference type="Pfam" id="PF00149"/>
    </source>
</evidence>
<feature type="domain" description="Calcineurin-like phosphoesterase" evidence="9">
    <location>
        <begin position="3"/>
        <end position="138"/>
    </location>
</feature>
<dbReference type="EC" id="3.6.1.41" evidence="3"/>
<comment type="similarity">
    <text evidence="2">Belongs to the Ap4A hydrolase family.</text>
</comment>
<dbReference type="SUPFAM" id="SSF56300">
    <property type="entry name" value="Metallo-dependent phosphatases"/>
    <property type="match status" value="1"/>
</dbReference>
<dbReference type="NCBIfam" id="TIGR00668">
    <property type="entry name" value="apaH"/>
    <property type="match status" value="1"/>
</dbReference>
<evidence type="ECO:0000313" key="10">
    <source>
        <dbReference type="EMBL" id="MBE0369175.1"/>
    </source>
</evidence>
<evidence type="ECO:0000256" key="4">
    <source>
        <dbReference type="ARBA" id="ARBA00022801"/>
    </source>
</evidence>
<evidence type="ECO:0000256" key="8">
    <source>
        <dbReference type="ARBA" id="ARBA00049417"/>
    </source>
</evidence>
<name>A0ABR9EDX3_9GAMM</name>
<protein>
    <recommendedName>
        <fullName evidence="3">bis(5'-nucleosyl)-tetraphosphatase (symmetrical)</fullName>
        <ecNumber evidence="3">3.6.1.41</ecNumber>
    </recommendedName>
    <alternativeName>
        <fullName evidence="6">Ap4A hydrolase</fullName>
    </alternativeName>
    <alternativeName>
        <fullName evidence="5">Diadenosine 5',5'''-P1,P4-tetraphosphate pyrophosphohydrolase</fullName>
    </alternativeName>
    <alternativeName>
        <fullName evidence="7">Diadenosine tetraphosphatase</fullName>
    </alternativeName>
</protein>
<comment type="catalytic activity">
    <reaction evidence="8">
        <text>P(1),P(4)-bis(5'-adenosyl) tetraphosphate + H2O = 2 ADP + 2 H(+)</text>
        <dbReference type="Rhea" id="RHEA:24252"/>
        <dbReference type="ChEBI" id="CHEBI:15377"/>
        <dbReference type="ChEBI" id="CHEBI:15378"/>
        <dbReference type="ChEBI" id="CHEBI:58141"/>
        <dbReference type="ChEBI" id="CHEBI:456216"/>
        <dbReference type="EC" id="3.6.1.41"/>
    </reaction>
</comment>
<dbReference type="NCBIfam" id="NF001204">
    <property type="entry name" value="PRK00166.1"/>
    <property type="match status" value="1"/>
</dbReference>
<dbReference type="EMBL" id="AQGV01000012">
    <property type="protein sequence ID" value="MBE0369175.1"/>
    <property type="molecule type" value="Genomic_DNA"/>
</dbReference>
<evidence type="ECO:0000256" key="2">
    <source>
        <dbReference type="ARBA" id="ARBA00005419"/>
    </source>
</evidence>
<sequence>MALYAVGDLQGCFAPLSRLLDMVAFNPSKDHLYLVGDVVARGPDSLACLEFLYHHRDAITITLGNHDLHLLACTTLNRSPSPKDKLQAVFDSPKLPQYLDLLRAQPIAVHLPNYNSFISHAGIHPTWSIQDALKYAHFVEQCYRGKDANEYYLNMYAKHPVGELSMLSKHARFTAIVNTFTRMRYLSTQGELDLLNKGGTNDCPTLVPWFDCKRFKKSKTSFIFGHWAALKGVTNMKNMIALDTGCVWGGPMSMLNIATNEQYLSK</sequence>
<dbReference type="InterPro" id="IPR004843">
    <property type="entry name" value="Calcineurin-like_PHP"/>
</dbReference>
<reference evidence="10 11" key="1">
    <citation type="submission" date="2015-03" db="EMBL/GenBank/DDBJ databases">
        <title>Genome sequence of Pseudoalteromonas aurantia.</title>
        <authorList>
            <person name="Xie B.-B."/>
            <person name="Rong J.-C."/>
            <person name="Qin Q.-L."/>
            <person name="Zhang Y.-Z."/>
        </authorList>
    </citation>
    <scope>NUCLEOTIDE SEQUENCE [LARGE SCALE GENOMIC DNA]</scope>
    <source>
        <strain evidence="10 11">208</strain>
    </source>
</reference>
<gene>
    <name evidence="10" type="primary">apaH</name>
    <name evidence="10" type="ORF">PAUR_a2973</name>
</gene>
<organism evidence="10 11">
    <name type="scientific">Pseudoalteromonas aurantia 208</name>
    <dbReference type="NCBI Taxonomy" id="1314867"/>
    <lineage>
        <taxon>Bacteria</taxon>
        <taxon>Pseudomonadati</taxon>
        <taxon>Pseudomonadota</taxon>
        <taxon>Gammaproteobacteria</taxon>
        <taxon>Alteromonadales</taxon>
        <taxon>Pseudoalteromonadaceae</taxon>
        <taxon>Pseudoalteromonas</taxon>
    </lineage>
</organism>
<dbReference type="Gene3D" id="3.60.21.10">
    <property type="match status" value="1"/>
</dbReference>
<evidence type="ECO:0000256" key="3">
    <source>
        <dbReference type="ARBA" id="ARBA00012506"/>
    </source>
</evidence>
<evidence type="ECO:0000256" key="6">
    <source>
        <dbReference type="ARBA" id="ARBA00032248"/>
    </source>
</evidence>
<keyword evidence="4" id="KW-0378">Hydrolase</keyword>
<dbReference type="InterPro" id="IPR050126">
    <property type="entry name" value="Ap4A_hydrolase"/>
</dbReference>
<dbReference type="Pfam" id="PF00149">
    <property type="entry name" value="Metallophos"/>
    <property type="match status" value="1"/>
</dbReference>
<comment type="caution">
    <text evidence="10">The sequence shown here is derived from an EMBL/GenBank/DDBJ whole genome shotgun (WGS) entry which is preliminary data.</text>
</comment>
<dbReference type="PANTHER" id="PTHR42850:SF11">
    <property type="entry name" value="BIS(5'-NUCLEOSYL)-TETRAPHOSPHATASE [SYMMETRICAL]"/>
    <property type="match status" value="1"/>
</dbReference>
<evidence type="ECO:0000313" key="11">
    <source>
        <dbReference type="Proteomes" id="UP000615755"/>
    </source>
</evidence>
<proteinExistence type="inferred from homology"/>
<accession>A0ABR9EDX3</accession>
<dbReference type="RefSeq" id="WP_192508347.1">
    <property type="nucleotide sequence ID" value="NZ_AQGV01000012.1"/>
</dbReference>
<dbReference type="InterPro" id="IPR029052">
    <property type="entry name" value="Metallo-depent_PP-like"/>
</dbReference>
<comment type="function">
    <text evidence="1">Hydrolyzes diadenosine 5',5'''-P1,P4-tetraphosphate to yield ADP.</text>
</comment>
<dbReference type="PANTHER" id="PTHR42850">
    <property type="entry name" value="METALLOPHOSPHOESTERASE"/>
    <property type="match status" value="1"/>
</dbReference>
<evidence type="ECO:0000256" key="1">
    <source>
        <dbReference type="ARBA" id="ARBA00003413"/>
    </source>
</evidence>
<dbReference type="InterPro" id="IPR004617">
    <property type="entry name" value="ApaH"/>
</dbReference>
<evidence type="ECO:0000256" key="7">
    <source>
        <dbReference type="ARBA" id="ARBA00033210"/>
    </source>
</evidence>
<dbReference type="Proteomes" id="UP000615755">
    <property type="component" value="Unassembled WGS sequence"/>
</dbReference>
<dbReference type="PIRSF" id="PIRSF000903">
    <property type="entry name" value="B5n-ttraPtase_sm"/>
    <property type="match status" value="1"/>
</dbReference>